<dbReference type="RefSeq" id="WP_155711916.1">
    <property type="nucleotide sequence ID" value="NZ_BMWU01000008.1"/>
</dbReference>
<evidence type="ECO:0000256" key="1">
    <source>
        <dbReference type="SAM" id="MobiDB-lite"/>
    </source>
</evidence>
<feature type="region of interest" description="Disordered" evidence="1">
    <location>
        <begin position="92"/>
        <end position="153"/>
    </location>
</feature>
<feature type="compositionally biased region" description="Basic and acidic residues" evidence="1">
    <location>
        <begin position="118"/>
        <end position="138"/>
    </location>
</feature>
<proteinExistence type="predicted"/>
<gene>
    <name evidence="2" type="ORF">GJV26_28405</name>
</gene>
<name>A0A6I3XV30_9BURK</name>
<comment type="caution">
    <text evidence="2">The sequence shown here is derived from an EMBL/GenBank/DDBJ whole genome shotgun (WGS) entry which is preliminary data.</text>
</comment>
<dbReference type="OrthoDB" id="8759990at2"/>
<feature type="compositionally biased region" description="Low complexity" evidence="1">
    <location>
        <begin position="105"/>
        <end position="116"/>
    </location>
</feature>
<organism evidence="2 3">
    <name type="scientific">Pseudoduganella dura</name>
    <dbReference type="NCBI Taxonomy" id="321982"/>
    <lineage>
        <taxon>Bacteria</taxon>
        <taxon>Pseudomonadati</taxon>
        <taxon>Pseudomonadota</taxon>
        <taxon>Betaproteobacteria</taxon>
        <taxon>Burkholderiales</taxon>
        <taxon>Oxalobacteraceae</taxon>
        <taxon>Telluria group</taxon>
        <taxon>Pseudoduganella</taxon>
    </lineage>
</organism>
<evidence type="ECO:0000313" key="2">
    <source>
        <dbReference type="EMBL" id="MUI16348.1"/>
    </source>
</evidence>
<dbReference type="AlphaFoldDB" id="A0A6I3XV30"/>
<dbReference type="Proteomes" id="UP000431684">
    <property type="component" value="Unassembled WGS sequence"/>
</dbReference>
<reference evidence="2 3" key="1">
    <citation type="submission" date="2019-11" db="EMBL/GenBank/DDBJ databases">
        <title>Draft Genome Sequences of Six Type Strains of the Genus Massilia.</title>
        <authorList>
            <person name="Miess H."/>
            <person name="Frediansyah A."/>
            <person name="Goeker M."/>
            <person name="Gross H."/>
        </authorList>
    </citation>
    <scope>NUCLEOTIDE SEQUENCE [LARGE SCALE GENOMIC DNA]</scope>
    <source>
        <strain evidence="2 3">DSM 17513</strain>
    </source>
</reference>
<dbReference type="EMBL" id="WNWM01000002">
    <property type="protein sequence ID" value="MUI16348.1"/>
    <property type="molecule type" value="Genomic_DNA"/>
</dbReference>
<keyword evidence="3" id="KW-1185">Reference proteome</keyword>
<evidence type="ECO:0000313" key="3">
    <source>
        <dbReference type="Proteomes" id="UP000431684"/>
    </source>
</evidence>
<accession>A0A6I3XV30</accession>
<sequence>MAAAVWAVQAWQANRAIANVESSLAGRPMAVPQAGRPAGAPAAQKAVPEEAVADAVPAAASSADRLPPLVLPGQPVPAAVLRDLPEWVAAGVAPAQTSGTSGDESAAPPAAQPVSPGRSRDLADAAPRKERQERKDRLSSVFARCPGPGQSGAVECRRAVCGGAARKAGACAPYLD</sequence>
<protein>
    <submittedName>
        <fullName evidence="2">Uncharacterized protein</fullName>
    </submittedName>
</protein>